<dbReference type="EMBL" id="JAQJZL010000001">
    <property type="protein sequence ID" value="KAJ6057004.1"/>
    <property type="molecule type" value="Genomic_DNA"/>
</dbReference>
<reference evidence="2" key="1">
    <citation type="journal article" date="2023" name="IMA Fungus">
        <title>Comparative genomic study of the Penicillium genus elucidates a diverse pangenome and 15 lateral gene transfer events.</title>
        <authorList>
            <person name="Petersen C."/>
            <person name="Sorensen T."/>
            <person name="Nielsen M.R."/>
            <person name="Sondergaard T.E."/>
            <person name="Sorensen J.L."/>
            <person name="Fitzpatrick D.A."/>
            <person name="Frisvad J.C."/>
            <person name="Nielsen K.L."/>
        </authorList>
    </citation>
    <scope>NUCLEOTIDE SEQUENCE</scope>
    <source>
        <strain evidence="2">IBT 15450</strain>
    </source>
</reference>
<evidence type="ECO:0000256" key="1">
    <source>
        <dbReference type="SAM" id="MobiDB-lite"/>
    </source>
</evidence>
<dbReference type="AlphaFoldDB" id="A0AAD6IMF3"/>
<comment type="caution">
    <text evidence="2">The sequence shown here is derived from an EMBL/GenBank/DDBJ whole genome shotgun (WGS) entry which is preliminary data.</text>
</comment>
<dbReference type="Proteomes" id="UP001219568">
    <property type="component" value="Unassembled WGS sequence"/>
</dbReference>
<feature type="compositionally biased region" description="Polar residues" evidence="1">
    <location>
        <begin position="41"/>
        <end position="74"/>
    </location>
</feature>
<organism evidence="2 3">
    <name type="scientific">Penicillium canescens</name>
    <dbReference type="NCBI Taxonomy" id="5083"/>
    <lineage>
        <taxon>Eukaryota</taxon>
        <taxon>Fungi</taxon>
        <taxon>Dikarya</taxon>
        <taxon>Ascomycota</taxon>
        <taxon>Pezizomycotina</taxon>
        <taxon>Eurotiomycetes</taxon>
        <taxon>Eurotiomycetidae</taxon>
        <taxon>Eurotiales</taxon>
        <taxon>Aspergillaceae</taxon>
        <taxon>Penicillium</taxon>
    </lineage>
</organism>
<keyword evidence="3" id="KW-1185">Reference proteome</keyword>
<feature type="compositionally biased region" description="Polar residues" evidence="1">
    <location>
        <begin position="8"/>
        <end position="19"/>
    </location>
</feature>
<protein>
    <submittedName>
        <fullName evidence="2">Uncharacterized protein</fullName>
    </submittedName>
</protein>
<name>A0AAD6IMF3_PENCN</name>
<accession>A0AAD6IMF3</accession>
<feature type="compositionally biased region" description="Basic and acidic residues" evidence="1">
    <location>
        <begin position="75"/>
        <end position="85"/>
    </location>
</feature>
<evidence type="ECO:0000313" key="2">
    <source>
        <dbReference type="EMBL" id="KAJ6057004.1"/>
    </source>
</evidence>
<sequence length="85" mass="9127">MADFELCQEQQQAHSQNALPNGLPVHNSPPLGKDLDLTGVPYSTAQALSNGYKSQKQQPTLSDGATGLPSLQQDMDSRETSSLRS</sequence>
<proteinExistence type="predicted"/>
<gene>
    <name evidence="2" type="ORF">N7460_000278</name>
</gene>
<reference evidence="2" key="2">
    <citation type="submission" date="2023-01" db="EMBL/GenBank/DDBJ databases">
        <authorList>
            <person name="Petersen C."/>
        </authorList>
    </citation>
    <scope>NUCLEOTIDE SEQUENCE</scope>
    <source>
        <strain evidence="2">IBT 15450</strain>
    </source>
</reference>
<evidence type="ECO:0000313" key="3">
    <source>
        <dbReference type="Proteomes" id="UP001219568"/>
    </source>
</evidence>
<feature type="region of interest" description="Disordered" evidence="1">
    <location>
        <begin position="1"/>
        <end position="85"/>
    </location>
</feature>